<feature type="domain" description="Glycosyltransferase 2-like" evidence="1">
    <location>
        <begin position="11"/>
        <end position="130"/>
    </location>
</feature>
<evidence type="ECO:0000259" key="1">
    <source>
        <dbReference type="Pfam" id="PF00535"/>
    </source>
</evidence>
<dbReference type="EMBL" id="CP021425">
    <property type="protein sequence ID" value="ARU57174.1"/>
    <property type="molecule type" value="Genomic_DNA"/>
</dbReference>
<keyword evidence="3" id="KW-1185">Reference proteome</keyword>
<evidence type="ECO:0000313" key="3">
    <source>
        <dbReference type="Proteomes" id="UP000196027"/>
    </source>
</evidence>
<dbReference type="PANTHER" id="PTHR43685:SF2">
    <property type="entry name" value="GLYCOSYLTRANSFERASE 2-LIKE DOMAIN-CONTAINING PROTEIN"/>
    <property type="match status" value="1"/>
</dbReference>
<proteinExistence type="predicted"/>
<dbReference type="SUPFAM" id="SSF48452">
    <property type="entry name" value="TPR-like"/>
    <property type="match status" value="1"/>
</dbReference>
<dbReference type="AlphaFoldDB" id="A0A1Y0ICR1"/>
<protein>
    <submittedName>
        <fullName evidence="2">Glycosyl transferase, group 2 family protein</fullName>
    </submittedName>
</protein>
<dbReference type="Gene3D" id="3.90.550.10">
    <property type="entry name" value="Spore Coat Polysaccharide Biosynthesis Protein SpsA, Chain A"/>
    <property type="match status" value="1"/>
</dbReference>
<sequence length="392" mass="44153">MNHKTFSQVTALIVAHNAERSIERAVLSALQQVGNIILVDDGSTDATKKRAKRAGGSRIDIIALSSNEGIGAARQTAINHCQTELACWLDADDVWLPGRVESLLPYIESGADYVFDECELYNDSLKVSDLRIPDFMFKEDGLLFQFGRNYLPVLGCPLVVTKTATEIGYDPGLRQAEDNDHLLRAILQNKQVSLHRGSSYRQHGSVTSVSRNINLQNQYLKQSYLGLPIDKVINKVKTSHLDWLEKFDSLALLFVRCEDWKQLLLHASNFITDMNLKSRLGEVNNKGHLSRQEWLINFYSGVALFNDGQFAEAEYRFQSALSTHPAPELYNNIGVCRAKVGKSCQQFFEAALGLKDNYLDARRNLEQSELMITTVPLRTHLYRGDYSVNYSG</sequence>
<dbReference type="GO" id="GO:0016740">
    <property type="term" value="F:transferase activity"/>
    <property type="evidence" value="ECO:0007669"/>
    <property type="project" value="UniProtKB-KW"/>
</dbReference>
<dbReference type="Proteomes" id="UP000196027">
    <property type="component" value="Chromosome"/>
</dbReference>
<accession>A0A1Y0ICR1</accession>
<dbReference type="InterPro" id="IPR050834">
    <property type="entry name" value="Glycosyltransf_2"/>
</dbReference>
<name>A0A1Y0ICR1_9GAMM</name>
<dbReference type="PANTHER" id="PTHR43685">
    <property type="entry name" value="GLYCOSYLTRANSFERASE"/>
    <property type="match status" value="1"/>
</dbReference>
<reference evidence="2 3" key="1">
    <citation type="submission" date="2017-05" db="EMBL/GenBank/DDBJ databases">
        <title>Genomic insights into alkan degradation activity of Oleiphilus messinensis.</title>
        <authorList>
            <person name="Kozyavkin S.A."/>
            <person name="Slesarev A.I."/>
            <person name="Golyshin P.N."/>
            <person name="Korzhenkov A."/>
            <person name="Golyshina O.N."/>
            <person name="Toshchakov S.V."/>
        </authorList>
    </citation>
    <scope>NUCLEOTIDE SEQUENCE [LARGE SCALE GENOMIC DNA]</scope>
    <source>
        <strain evidence="2 3">ME102</strain>
    </source>
</reference>
<dbReference type="InterPro" id="IPR011990">
    <property type="entry name" value="TPR-like_helical_dom_sf"/>
</dbReference>
<dbReference type="Gene3D" id="1.25.40.10">
    <property type="entry name" value="Tetratricopeptide repeat domain"/>
    <property type="match status" value="1"/>
</dbReference>
<evidence type="ECO:0000313" key="2">
    <source>
        <dbReference type="EMBL" id="ARU57174.1"/>
    </source>
</evidence>
<keyword evidence="2" id="KW-0808">Transferase</keyword>
<dbReference type="RefSeq" id="WP_087462096.1">
    <property type="nucleotide sequence ID" value="NZ_CP021425.1"/>
</dbReference>
<dbReference type="CDD" id="cd00761">
    <property type="entry name" value="Glyco_tranf_GTA_type"/>
    <property type="match status" value="1"/>
</dbReference>
<dbReference type="SUPFAM" id="SSF53448">
    <property type="entry name" value="Nucleotide-diphospho-sugar transferases"/>
    <property type="match status" value="1"/>
</dbReference>
<organism evidence="2 3">
    <name type="scientific">Oleiphilus messinensis</name>
    <dbReference type="NCBI Taxonomy" id="141451"/>
    <lineage>
        <taxon>Bacteria</taxon>
        <taxon>Pseudomonadati</taxon>
        <taxon>Pseudomonadota</taxon>
        <taxon>Gammaproteobacteria</taxon>
        <taxon>Oceanospirillales</taxon>
        <taxon>Oleiphilaceae</taxon>
        <taxon>Oleiphilus</taxon>
    </lineage>
</organism>
<gene>
    <name evidence="2" type="ORF">OLMES_3131</name>
</gene>
<dbReference type="InterPro" id="IPR001173">
    <property type="entry name" value="Glyco_trans_2-like"/>
</dbReference>
<dbReference type="OrthoDB" id="9801954at2"/>
<dbReference type="InterPro" id="IPR029044">
    <property type="entry name" value="Nucleotide-diphossugar_trans"/>
</dbReference>
<dbReference type="KEGG" id="ome:OLMES_3131"/>
<dbReference type="Pfam" id="PF00535">
    <property type="entry name" value="Glycos_transf_2"/>
    <property type="match status" value="1"/>
</dbReference>